<feature type="transmembrane region" description="Helical" evidence="1">
    <location>
        <begin position="46"/>
        <end position="67"/>
    </location>
</feature>
<organism evidence="4 5">
    <name type="scientific">Thermosipho japonicus</name>
    <dbReference type="NCBI Taxonomy" id="90323"/>
    <lineage>
        <taxon>Bacteria</taxon>
        <taxon>Thermotogati</taxon>
        <taxon>Thermotogota</taxon>
        <taxon>Thermotogae</taxon>
        <taxon>Thermotogales</taxon>
        <taxon>Fervidobacteriaceae</taxon>
        <taxon>Thermosipho</taxon>
    </lineage>
</organism>
<comment type="caution">
    <text evidence="4">The sequence shown here is derived from an EMBL/GenBank/DDBJ whole genome shotgun (WGS) entry which is preliminary data.</text>
</comment>
<dbReference type="Pfam" id="PF13487">
    <property type="entry name" value="HD_5"/>
    <property type="match status" value="1"/>
</dbReference>
<feature type="transmembrane region" description="Helical" evidence="1">
    <location>
        <begin position="15"/>
        <end position="34"/>
    </location>
</feature>
<dbReference type="InterPro" id="IPR037522">
    <property type="entry name" value="HD_GYP_dom"/>
</dbReference>
<keyword evidence="1" id="KW-0812">Transmembrane</keyword>
<keyword evidence="4" id="KW-0808">Transferase</keyword>
<dbReference type="PANTHER" id="PTHR43155">
    <property type="entry name" value="CYCLIC DI-GMP PHOSPHODIESTERASE PA4108-RELATED"/>
    <property type="match status" value="1"/>
</dbReference>
<dbReference type="InterPro" id="IPR006675">
    <property type="entry name" value="HDIG_dom"/>
</dbReference>
<keyword evidence="1" id="KW-1133">Transmembrane helix</keyword>
<dbReference type="CDD" id="cd00077">
    <property type="entry name" value="HDc"/>
    <property type="match status" value="1"/>
</dbReference>
<dbReference type="NCBIfam" id="TIGR00277">
    <property type="entry name" value="HDIG"/>
    <property type="match status" value="1"/>
</dbReference>
<dbReference type="SUPFAM" id="SSF109604">
    <property type="entry name" value="HD-domain/PDEase-like"/>
    <property type="match status" value="1"/>
</dbReference>
<dbReference type="Gene3D" id="1.10.3210.10">
    <property type="entry name" value="Hypothetical protein af1432"/>
    <property type="match status" value="1"/>
</dbReference>
<evidence type="ECO:0000259" key="3">
    <source>
        <dbReference type="PROSITE" id="PS51832"/>
    </source>
</evidence>
<dbReference type="AlphaFoldDB" id="A0A841GSN1"/>
<evidence type="ECO:0000313" key="5">
    <source>
        <dbReference type="Proteomes" id="UP000555828"/>
    </source>
</evidence>
<feature type="domain" description="HD-GYP" evidence="3">
    <location>
        <begin position="247"/>
        <end position="436"/>
    </location>
</feature>
<evidence type="ECO:0000259" key="2">
    <source>
        <dbReference type="PROSITE" id="PS51831"/>
    </source>
</evidence>
<feature type="transmembrane region" description="Helical" evidence="1">
    <location>
        <begin position="156"/>
        <end position="181"/>
    </location>
</feature>
<proteinExistence type="predicted"/>
<dbReference type="PROSITE" id="PS51832">
    <property type="entry name" value="HD_GYP"/>
    <property type="match status" value="1"/>
</dbReference>
<feature type="domain" description="HD" evidence="2">
    <location>
        <begin position="269"/>
        <end position="392"/>
    </location>
</feature>
<dbReference type="InterPro" id="IPR003607">
    <property type="entry name" value="HD/PDEase_dom"/>
</dbReference>
<keyword evidence="5" id="KW-1185">Reference proteome</keyword>
<accession>A0A841GSN1</accession>
<dbReference type="Proteomes" id="UP000555828">
    <property type="component" value="Unassembled WGS sequence"/>
</dbReference>
<dbReference type="InterPro" id="IPR006674">
    <property type="entry name" value="HD_domain"/>
</dbReference>
<protein>
    <submittedName>
        <fullName evidence="4">Putative nucleotidyltransferase with HDIG domain</fullName>
    </submittedName>
</protein>
<feature type="transmembrane region" description="Helical" evidence="1">
    <location>
        <begin position="123"/>
        <end position="144"/>
    </location>
</feature>
<keyword evidence="1" id="KW-0472">Membrane</keyword>
<evidence type="ECO:0000313" key="4">
    <source>
        <dbReference type="EMBL" id="MBB6062190.1"/>
    </source>
</evidence>
<dbReference type="Pfam" id="PF20972">
    <property type="entry name" value="MASE9"/>
    <property type="match status" value="1"/>
</dbReference>
<dbReference type="PROSITE" id="PS51831">
    <property type="entry name" value="HD"/>
    <property type="match status" value="1"/>
</dbReference>
<reference evidence="4 5" key="1">
    <citation type="submission" date="2020-08" db="EMBL/GenBank/DDBJ databases">
        <title>Genomic Encyclopedia of Type Strains, Phase IV (KMG-IV): sequencing the most valuable type-strain genomes for metagenomic binning, comparative biology and taxonomic classification.</title>
        <authorList>
            <person name="Goeker M."/>
        </authorList>
    </citation>
    <scope>NUCLEOTIDE SEQUENCE [LARGE SCALE GENOMIC DNA]</scope>
    <source>
        <strain evidence="4 5">DSM 13481</strain>
    </source>
</reference>
<dbReference type="SMART" id="SM00471">
    <property type="entry name" value="HDc"/>
    <property type="match status" value="1"/>
</dbReference>
<evidence type="ECO:0000256" key="1">
    <source>
        <dbReference type="SAM" id="Phobius"/>
    </source>
</evidence>
<name>A0A841GSN1_9BACT</name>
<dbReference type="RefSeq" id="WP_184618895.1">
    <property type="nucleotide sequence ID" value="NZ_JACHEX010000001.1"/>
</dbReference>
<dbReference type="GO" id="GO:0016740">
    <property type="term" value="F:transferase activity"/>
    <property type="evidence" value="ECO:0007669"/>
    <property type="project" value="UniProtKB-KW"/>
</dbReference>
<dbReference type="InterPro" id="IPR048430">
    <property type="entry name" value="MASE9"/>
</dbReference>
<sequence length="436" mass="49866">MKKKGVALDLKEGLVHIYTLALGAIYMALLFFTIKKYGFDYSNIDFYLFFLFSLFFEFIPVRFQTFLENKFDEKNDSKFALYLSAGLIVSVLSAIHLNISNALIIPFLVFLVLRSNVLFSKNYYYFIFNVSILGILIFLSFKLYNVFPNVIKNNLIFSSFVVALISVVYFIANLIFVLIFLTLLYKQFSKDVIFMLIGEGRLTNLFSTSINTFIVYILYKFIGISAIPVSFFTIIGIQLGNYYATKYRQAKLDLLTALAKSLEEKDSYTFGHGENVAKISVAIARELGIQDKELNLIEIAGLLHDVGKIGIPDFIVTKTGKLTREEYEIMKEHPKKGYEILSQITEFKDTVAKWVLHHHERWDGKGYPEGISGEEIPLESRILMIADVYHALTSDRPYREAWSKEQAIGFIKDNAGIMFDPEIVNIFLKLIEGGSI</sequence>
<dbReference type="EMBL" id="JACHEX010000001">
    <property type="protein sequence ID" value="MBB6062190.1"/>
    <property type="molecule type" value="Genomic_DNA"/>
</dbReference>
<feature type="transmembrane region" description="Helical" evidence="1">
    <location>
        <begin position="79"/>
        <end position="111"/>
    </location>
</feature>
<gene>
    <name evidence="4" type="ORF">HNP65_000612</name>
</gene>